<protein>
    <submittedName>
        <fullName evidence="14">Follistatin-like 5</fullName>
    </submittedName>
</protein>
<dbReference type="GO" id="GO:0030510">
    <property type="term" value="P:regulation of BMP signaling pathway"/>
    <property type="evidence" value="ECO:0007669"/>
    <property type="project" value="TreeGrafter"/>
</dbReference>
<dbReference type="Gene3D" id="2.60.40.10">
    <property type="entry name" value="Immunoglobulins"/>
    <property type="match status" value="2"/>
</dbReference>
<keyword evidence="10" id="KW-0472">Membrane</keyword>
<dbReference type="InterPro" id="IPR036058">
    <property type="entry name" value="Kazal_dom_sf"/>
</dbReference>
<keyword evidence="5" id="KW-0677">Repeat</keyword>
<dbReference type="SUPFAM" id="SSF75011">
    <property type="entry name" value="3-carboxy-cis,cis-mucoante lactonizing enzyme"/>
    <property type="match status" value="1"/>
</dbReference>
<reference evidence="14" key="2">
    <citation type="submission" date="2025-09" db="UniProtKB">
        <authorList>
            <consortium name="Ensembl"/>
        </authorList>
    </citation>
    <scope>IDENTIFICATION</scope>
</reference>
<feature type="domain" description="Ig-like" evidence="12">
    <location>
        <begin position="299"/>
        <end position="372"/>
    </location>
</feature>
<evidence type="ECO:0000256" key="10">
    <source>
        <dbReference type="SAM" id="Phobius"/>
    </source>
</evidence>
<evidence type="ECO:0000256" key="7">
    <source>
        <dbReference type="ARBA" id="ARBA00023157"/>
    </source>
</evidence>
<keyword evidence="9" id="KW-0393">Immunoglobulin domain</keyword>
<dbReference type="Gene3D" id="1.10.238.10">
    <property type="entry name" value="EF-hand"/>
    <property type="match status" value="1"/>
</dbReference>
<evidence type="ECO:0000259" key="12">
    <source>
        <dbReference type="PROSITE" id="PS50835"/>
    </source>
</evidence>
<keyword evidence="8" id="KW-0325">Glycoprotein</keyword>
<feature type="domain" description="Kazal-like" evidence="13">
    <location>
        <begin position="137"/>
        <end position="184"/>
    </location>
</feature>
<dbReference type="InterPro" id="IPR007110">
    <property type="entry name" value="Ig-like_dom"/>
</dbReference>
<keyword evidence="10" id="KW-1133">Transmembrane helix</keyword>
<keyword evidence="6" id="KW-0106">Calcium</keyword>
<dbReference type="GeneTree" id="ENSGT00940000156495"/>
<dbReference type="PROSITE" id="PS50835">
    <property type="entry name" value="IG_LIKE"/>
    <property type="match status" value="2"/>
</dbReference>
<dbReference type="STRING" id="8078.ENSFHEP00000017454"/>
<dbReference type="SUPFAM" id="SSF100895">
    <property type="entry name" value="Kazal-type serine protease inhibitors"/>
    <property type="match status" value="1"/>
</dbReference>
<dbReference type="SMART" id="SM00280">
    <property type="entry name" value="KAZAL"/>
    <property type="match status" value="1"/>
</dbReference>
<dbReference type="Ensembl" id="ENSFHET00000026136.1">
    <property type="protein sequence ID" value="ENSFHEP00000017454.1"/>
    <property type="gene ID" value="ENSFHEG00000019210.1"/>
</dbReference>
<dbReference type="Gene3D" id="3.30.60.30">
    <property type="match status" value="1"/>
</dbReference>
<dbReference type="SMART" id="SM00409">
    <property type="entry name" value="IG"/>
    <property type="match status" value="2"/>
</dbReference>
<keyword evidence="15" id="KW-1185">Reference proteome</keyword>
<evidence type="ECO:0000313" key="14">
    <source>
        <dbReference type="Ensembl" id="ENSFHEP00000017454.1"/>
    </source>
</evidence>
<dbReference type="AlphaFoldDB" id="A0A3Q2PW28"/>
<dbReference type="InterPro" id="IPR015943">
    <property type="entry name" value="WD40/YVTN_repeat-like_dom_sf"/>
</dbReference>
<proteinExistence type="predicted"/>
<evidence type="ECO:0000256" key="6">
    <source>
        <dbReference type="ARBA" id="ARBA00022837"/>
    </source>
</evidence>
<organism evidence="14 15">
    <name type="scientific">Fundulus heteroclitus</name>
    <name type="common">Killifish</name>
    <name type="synonym">Mummichog</name>
    <dbReference type="NCBI Taxonomy" id="8078"/>
    <lineage>
        <taxon>Eukaryota</taxon>
        <taxon>Metazoa</taxon>
        <taxon>Chordata</taxon>
        <taxon>Craniata</taxon>
        <taxon>Vertebrata</taxon>
        <taxon>Euteleostomi</taxon>
        <taxon>Actinopterygii</taxon>
        <taxon>Neopterygii</taxon>
        <taxon>Teleostei</taxon>
        <taxon>Neoteleostei</taxon>
        <taxon>Acanthomorphata</taxon>
        <taxon>Ovalentaria</taxon>
        <taxon>Atherinomorphae</taxon>
        <taxon>Cyprinodontiformes</taxon>
        <taxon>Fundulidae</taxon>
        <taxon>Fundulus</taxon>
    </lineage>
</organism>
<dbReference type="Gene3D" id="2.130.10.10">
    <property type="entry name" value="YVTN repeat-like/Quinoprotein amine dehydrogenase"/>
    <property type="match status" value="1"/>
</dbReference>
<evidence type="ECO:0000256" key="5">
    <source>
        <dbReference type="ARBA" id="ARBA00022737"/>
    </source>
</evidence>
<dbReference type="GO" id="GO:0030154">
    <property type="term" value="P:cell differentiation"/>
    <property type="evidence" value="ECO:0007669"/>
    <property type="project" value="TreeGrafter"/>
</dbReference>
<evidence type="ECO:0000256" key="9">
    <source>
        <dbReference type="ARBA" id="ARBA00023319"/>
    </source>
</evidence>
<evidence type="ECO:0000256" key="3">
    <source>
        <dbReference type="ARBA" id="ARBA00022723"/>
    </source>
</evidence>
<accession>A0A3Q2PW28</accession>
<sequence>MSKCVIKVQRCNVGILRNHHLTVMGGNVSTGKVSLWLQRCLPFFQKRPMKTAGWWLVAILLVGISGLGATGRPDQEGFGSQPYRPVVKFRHKDGIPESLRVKGFMGHRSYPGQCEHKYCGLGRHCVVNHETDQGECRCLDHCKPHYKPVCGSDGKLYQNHCELHRASCLRGHRITIMHSEECFYKDDDCRLNDYRRLKTKVLDLHDKRYLGAVGHGTHKDSMAAKKQLVDLMFKRFDADRNGLIDASELSQVIKHEGLSKDMSECTLFDLLKYNDINDDEHLTKDEFYTAFDVYLLNLPEEQKVSITTVTAGQSAVLTCAITGERRPPILWKRNNQYLNSLNLEDLNDFGDDGSLYITKVTTTHMGNYTCHADGYDKLFQTHILQVNVPPVIRVYPESQAREPGVTASLRCHAEGIPSPQLSWLKNGMDIKTKLSKQLTLQANGSEVHISNVHFEDTGAYTCIAKNEAGMDEDISSLFVEDSARKTLANILWREEGLGIGNMFYVFYEDGIKVIQPVACEIQRHIKPSEKLLALQEEVCPASPGEVVQRCVWSSAVNVKDKFIYVTQPTLNRVLVVDVRTQKAIQTVSTDPYPVKLHYDKSHDQVWVLSWGDMEKNFPTLQVINQASGKASHHIVHTQPIGRHFDRVEDFFIPTSSLIVNHVRFGLIFHRNEPVIYKINLETTSYVKNISLWEFNCVPKSVAYTHVGGYYFVNCKPDSTGATQPQLILDSVTDSVIGQNRDVTGTPYMSPDGHYLVTVDDGNGLMRIQTISEQGKIQEPFDIHTNLHLADLAFQRSFTEIHQYNVFGSSGRQTDVLFVELSTGKVKMIKSLKEAIKSFDWPWSSRNRIMVSSGLFGQYIMTPSRESLFILDGRLNKLNCEITDVPKGNVVAWVGDS</sequence>
<dbReference type="InterPro" id="IPR013783">
    <property type="entry name" value="Ig-like_fold"/>
</dbReference>
<evidence type="ECO:0000313" key="15">
    <source>
        <dbReference type="Proteomes" id="UP000265000"/>
    </source>
</evidence>
<keyword evidence="3" id="KW-0479">Metal-binding</keyword>
<dbReference type="InterPro" id="IPR003598">
    <property type="entry name" value="Ig_sub2"/>
</dbReference>
<keyword evidence="10" id="KW-0812">Transmembrane</keyword>
<dbReference type="PROSITE" id="PS00018">
    <property type="entry name" value="EF_HAND_1"/>
    <property type="match status" value="1"/>
</dbReference>
<evidence type="ECO:0000256" key="1">
    <source>
        <dbReference type="ARBA" id="ARBA00004613"/>
    </source>
</evidence>
<evidence type="ECO:0000256" key="4">
    <source>
        <dbReference type="ARBA" id="ARBA00022729"/>
    </source>
</evidence>
<dbReference type="InterPro" id="IPR036179">
    <property type="entry name" value="Ig-like_dom_sf"/>
</dbReference>
<keyword evidence="7" id="KW-1015">Disulfide bond</keyword>
<dbReference type="InterPro" id="IPR018247">
    <property type="entry name" value="EF_Hand_1_Ca_BS"/>
</dbReference>
<dbReference type="PROSITE" id="PS51465">
    <property type="entry name" value="KAZAL_2"/>
    <property type="match status" value="1"/>
</dbReference>
<comment type="subcellular location">
    <subcellularLocation>
        <location evidence="1">Secreted</location>
    </subcellularLocation>
</comment>
<dbReference type="InterPro" id="IPR003599">
    <property type="entry name" value="Ig_sub"/>
</dbReference>
<dbReference type="FunFam" id="3.30.60.30:FF:000007">
    <property type="entry name" value="follistatin-related protein 5 isoform X1"/>
    <property type="match status" value="1"/>
</dbReference>
<dbReference type="PANTHER" id="PTHR10913">
    <property type="entry name" value="FOLLISTATIN-RELATED"/>
    <property type="match status" value="1"/>
</dbReference>
<dbReference type="Pfam" id="PF13927">
    <property type="entry name" value="Ig_3"/>
    <property type="match status" value="2"/>
</dbReference>
<feature type="domain" description="EF-hand" evidence="11">
    <location>
        <begin position="224"/>
        <end position="259"/>
    </location>
</feature>
<keyword evidence="2" id="KW-0964">Secreted</keyword>
<dbReference type="Proteomes" id="UP000265000">
    <property type="component" value="Unplaced"/>
</dbReference>
<evidence type="ECO:0000259" key="11">
    <source>
        <dbReference type="PROSITE" id="PS50222"/>
    </source>
</evidence>
<dbReference type="CDD" id="cd00104">
    <property type="entry name" value="KAZAL_FS"/>
    <property type="match status" value="1"/>
</dbReference>
<dbReference type="GO" id="GO:0005509">
    <property type="term" value="F:calcium ion binding"/>
    <property type="evidence" value="ECO:0007669"/>
    <property type="project" value="InterPro"/>
</dbReference>
<dbReference type="InterPro" id="IPR002350">
    <property type="entry name" value="Kazal_dom"/>
</dbReference>
<name>A0A3Q2PW28_FUNHE</name>
<dbReference type="InterPro" id="IPR011992">
    <property type="entry name" value="EF-hand-dom_pair"/>
</dbReference>
<dbReference type="Pfam" id="PF07648">
    <property type="entry name" value="Kazal_2"/>
    <property type="match status" value="1"/>
</dbReference>
<dbReference type="SUPFAM" id="SSF48726">
    <property type="entry name" value="Immunoglobulin"/>
    <property type="match status" value="2"/>
</dbReference>
<feature type="transmembrane region" description="Helical" evidence="10">
    <location>
        <begin position="52"/>
        <end position="71"/>
    </location>
</feature>
<dbReference type="PROSITE" id="PS50222">
    <property type="entry name" value="EF_HAND_2"/>
    <property type="match status" value="1"/>
</dbReference>
<dbReference type="FunFam" id="2.60.40.10:FF:002358">
    <property type="entry name" value="Follistatin like 4"/>
    <property type="match status" value="1"/>
</dbReference>
<evidence type="ECO:0000256" key="8">
    <source>
        <dbReference type="ARBA" id="ARBA00023180"/>
    </source>
</evidence>
<dbReference type="InterPro" id="IPR050653">
    <property type="entry name" value="Prot_Inhib_GrowthFact_Antg"/>
</dbReference>
<feature type="domain" description="Ig-like" evidence="12">
    <location>
        <begin position="390"/>
        <end position="475"/>
    </location>
</feature>
<dbReference type="FunFam" id="2.60.40.10:FF:000653">
    <property type="entry name" value="Follistatin like 4"/>
    <property type="match status" value="1"/>
</dbReference>
<dbReference type="GO" id="GO:0005615">
    <property type="term" value="C:extracellular space"/>
    <property type="evidence" value="ECO:0007669"/>
    <property type="project" value="TreeGrafter"/>
</dbReference>
<dbReference type="SMART" id="SM00408">
    <property type="entry name" value="IGc2"/>
    <property type="match status" value="2"/>
</dbReference>
<dbReference type="CDD" id="cd05736">
    <property type="entry name" value="IgI_2_Follistatin_like"/>
    <property type="match status" value="1"/>
</dbReference>
<dbReference type="SUPFAM" id="SSF47473">
    <property type="entry name" value="EF-hand"/>
    <property type="match status" value="1"/>
</dbReference>
<dbReference type="CDD" id="cd00051">
    <property type="entry name" value="EFh"/>
    <property type="match status" value="1"/>
</dbReference>
<evidence type="ECO:0000256" key="2">
    <source>
        <dbReference type="ARBA" id="ARBA00022525"/>
    </source>
</evidence>
<dbReference type="PANTHER" id="PTHR10913:SF44">
    <property type="entry name" value="FOLLISTATIN-RELATED PROTEIN 5"/>
    <property type="match status" value="1"/>
</dbReference>
<reference evidence="14" key="1">
    <citation type="submission" date="2025-08" db="UniProtKB">
        <authorList>
            <consortium name="Ensembl"/>
        </authorList>
    </citation>
    <scope>IDENTIFICATION</scope>
</reference>
<evidence type="ECO:0000259" key="13">
    <source>
        <dbReference type="PROSITE" id="PS51465"/>
    </source>
</evidence>
<keyword evidence="4" id="KW-0732">Signal</keyword>
<dbReference type="InterPro" id="IPR002048">
    <property type="entry name" value="EF_hand_dom"/>
</dbReference>